<dbReference type="RefSeq" id="WP_379089748.1">
    <property type="nucleotide sequence ID" value="NZ_JBHTJO010000001.1"/>
</dbReference>
<proteinExistence type="predicted"/>
<keyword evidence="3" id="KW-1185">Reference proteome</keyword>
<evidence type="ECO:0000313" key="3">
    <source>
        <dbReference type="Proteomes" id="UP001597102"/>
    </source>
</evidence>
<feature type="signal peptide" evidence="1">
    <location>
        <begin position="1"/>
        <end position="25"/>
    </location>
</feature>
<dbReference type="EMBL" id="JBHTJO010000001">
    <property type="protein sequence ID" value="MFD0987602.1"/>
    <property type="molecule type" value="Genomic_DNA"/>
</dbReference>
<reference evidence="3" key="1">
    <citation type="journal article" date="2019" name="Int. J. Syst. Evol. Microbiol.">
        <title>The Global Catalogue of Microorganisms (GCM) 10K type strain sequencing project: providing services to taxonomists for standard genome sequencing and annotation.</title>
        <authorList>
            <consortium name="The Broad Institute Genomics Platform"/>
            <consortium name="The Broad Institute Genome Sequencing Center for Infectious Disease"/>
            <person name="Wu L."/>
            <person name="Ma J."/>
        </authorList>
    </citation>
    <scope>NUCLEOTIDE SEQUENCE [LARGE SCALE GENOMIC DNA]</scope>
    <source>
        <strain evidence="3">CCUG 61697</strain>
    </source>
</reference>
<gene>
    <name evidence="2" type="ORF">ACFQ2F_10900</name>
</gene>
<name>A0ABW3JDU2_9HYPH</name>
<feature type="chain" id="PRO_5045064111" evidence="1">
    <location>
        <begin position="26"/>
        <end position="169"/>
    </location>
</feature>
<protein>
    <submittedName>
        <fullName evidence="2">Uncharacterized protein</fullName>
    </submittedName>
</protein>
<evidence type="ECO:0000313" key="2">
    <source>
        <dbReference type="EMBL" id="MFD0987602.1"/>
    </source>
</evidence>
<sequence>MTARNAILGILVAAFAGLLTGSAFAAPYDWSNRRDAVTGYRYAVPQAIFIPIEGDDRPAFNYFVSDDGRAKLMYGAWDKEAGATPASLKRWMIENAGGEQNLTYEPRGKSWFVVSGYKDDLIYYEKVMFSCGNRIVSIFAIAYPKADRVLYDPAVERMENVFRPGYRCQ</sequence>
<evidence type="ECO:0000256" key="1">
    <source>
        <dbReference type="SAM" id="SignalP"/>
    </source>
</evidence>
<keyword evidence="1" id="KW-0732">Signal</keyword>
<comment type="caution">
    <text evidence="2">The sequence shown here is derived from an EMBL/GenBank/DDBJ whole genome shotgun (WGS) entry which is preliminary data.</text>
</comment>
<organism evidence="2 3">
    <name type="scientific">Methyloligella solikamskensis</name>
    <dbReference type="NCBI Taxonomy" id="1177756"/>
    <lineage>
        <taxon>Bacteria</taxon>
        <taxon>Pseudomonadati</taxon>
        <taxon>Pseudomonadota</taxon>
        <taxon>Alphaproteobacteria</taxon>
        <taxon>Hyphomicrobiales</taxon>
        <taxon>Hyphomicrobiaceae</taxon>
        <taxon>Methyloligella</taxon>
    </lineage>
</organism>
<dbReference type="Proteomes" id="UP001597102">
    <property type="component" value="Unassembled WGS sequence"/>
</dbReference>
<accession>A0ABW3JDU2</accession>